<comment type="caution">
    <text evidence="3">The sequence shown here is derived from an EMBL/GenBank/DDBJ whole genome shotgun (WGS) entry which is preliminary data.</text>
</comment>
<feature type="transmembrane region" description="Helical" evidence="2">
    <location>
        <begin position="35"/>
        <end position="52"/>
    </location>
</feature>
<feature type="compositionally biased region" description="Acidic residues" evidence="1">
    <location>
        <begin position="114"/>
        <end position="128"/>
    </location>
</feature>
<dbReference type="AlphaFoldDB" id="A0A2V1IYU0"/>
<evidence type="ECO:0008006" key="5">
    <source>
        <dbReference type="Google" id="ProtNLM"/>
    </source>
</evidence>
<gene>
    <name evidence="3" type="ORF">C5O25_05835</name>
</gene>
<feature type="region of interest" description="Disordered" evidence="1">
    <location>
        <begin position="113"/>
        <end position="141"/>
    </location>
</feature>
<dbReference type="EMBL" id="PUBV01000009">
    <property type="protein sequence ID" value="PWB07881.1"/>
    <property type="molecule type" value="Genomic_DNA"/>
</dbReference>
<evidence type="ECO:0000313" key="3">
    <source>
        <dbReference type="EMBL" id="PWB07881.1"/>
    </source>
</evidence>
<reference evidence="4" key="1">
    <citation type="submission" date="2018-02" db="EMBL/GenBank/DDBJ databases">
        <authorList>
            <person name="Clavel T."/>
            <person name="Strowig T."/>
        </authorList>
    </citation>
    <scope>NUCLEOTIDE SEQUENCE [LARGE SCALE GENOMIC DNA]</scope>
    <source>
        <strain evidence="4">DSM 100764</strain>
    </source>
</reference>
<keyword evidence="2" id="KW-0472">Membrane</keyword>
<sequence>MADGTTPSGEPLTGVFATPPSAYLRLAFGRIVGRWVWIPVVVALGCLIAGLADADGMRWIFAGVILAFCVYPIVMLHICMRSVVTSEARLCVAPKRILLNSAGIEVIFQKPCDEPSDECDDPSDEEAGGNDASLLQEKSSSPQTEAMVDDDFESVSFSDIVDVVSSRSACVLRLRGRSARYLIIPADAFVSADGAARLMSATASAAGQPTV</sequence>
<accession>A0A2V1IYU0</accession>
<evidence type="ECO:0000256" key="1">
    <source>
        <dbReference type="SAM" id="MobiDB-lite"/>
    </source>
</evidence>
<proteinExistence type="predicted"/>
<dbReference type="Proteomes" id="UP000244925">
    <property type="component" value="Unassembled WGS sequence"/>
</dbReference>
<organism evidence="3 4">
    <name type="scientific">Paramuribaculum intestinale</name>
    <dbReference type="NCBI Taxonomy" id="2094151"/>
    <lineage>
        <taxon>Bacteria</taxon>
        <taxon>Pseudomonadati</taxon>
        <taxon>Bacteroidota</taxon>
        <taxon>Bacteroidia</taxon>
        <taxon>Bacteroidales</taxon>
        <taxon>Muribaculaceae</taxon>
        <taxon>Paramuribaculum</taxon>
    </lineage>
</organism>
<evidence type="ECO:0000313" key="4">
    <source>
        <dbReference type="Proteomes" id="UP000244925"/>
    </source>
</evidence>
<protein>
    <recommendedName>
        <fullName evidence="5">YcxB-like protein domain-containing protein</fullName>
    </recommendedName>
</protein>
<evidence type="ECO:0000256" key="2">
    <source>
        <dbReference type="SAM" id="Phobius"/>
    </source>
</evidence>
<name>A0A2V1IYU0_9BACT</name>
<feature type="transmembrane region" description="Helical" evidence="2">
    <location>
        <begin position="58"/>
        <end position="79"/>
    </location>
</feature>
<keyword evidence="2" id="KW-1133">Transmembrane helix</keyword>
<keyword evidence="2" id="KW-0812">Transmembrane</keyword>
<keyword evidence="4" id="KW-1185">Reference proteome</keyword>